<dbReference type="AlphaFoldDB" id="A0A7J9V0W8"/>
<keyword evidence="1" id="KW-0521">NADP</keyword>
<dbReference type="GO" id="GO:0016651">
    <property type="term" value="F:oxidoreductase activity, acting on NAD(P)H"/>
    <property type="evidence" value="ECO:0007669"/>
    <property type="project" value="TreeGrafter"/>
</dbReference>
<dbReference type="SUPFAM" id="SSF50129">
    <property type="entry name" value="GroES-like"/>
    <property type="match status" value="1"/>
</dbReference>
<dbReference type="SMART" id="SM00829">
    <property type="entry name" value="PKS_ER"/>
    <property type="match status" value="1"/>
</dbReference>
<dbReference type="InterPro" id="IPR036291">
    <property type="entry name" value="NAD(P)-bd_dom_sf"/>
</dbReference>
<dbReference type="CDD" id="cd05289">
    <property type="entry name" value="MDR_like_2"/>
    <property type="match status" value="1"/>
</dbReference>
<keyword evidence="2" id="KW-0560">Oxidoreductase</keyword>
<sequence length="316" mass="32656">MGFMDRGWVATDFGGPDVLRLVDTEVPAPEHGQVTISVRAAGMNPADYKRFAKGPNNDASALPLPLGFEVSGVIEALGPDTEIASGGGAPGDPVLAFRISGGYADRVTVPAADVFARPERLSDPEAANLLLAGTTAAEMLHVTGVRENETILVHGASGAVGVSVLQQAGLLGARTIGTASARNFDTVRRFGAIPVAYGEGLEQRLRELAPGGYAAALDTVGTDEAVDTSLALVADRRRIVTIAAFSRGQQEGFRAIGGAMPDSAAYRAQIRPHLIELAGSGRLVVPVARTFPLEEAPQALAVLQSGHPGGKLALIP</sequence>
<gene>
    <name evidence="4" type="ORF">GB882_17785</name>
</gene>
<dbReference type="Gene3D" id="3.90.180.10">
    <property type="entry name" value="Medium-chain alcohol dehydrogenases, catalytic domain"/>
    <property type="match status" value="1"/>
</dbReference>
<dbReference type="Proteomes" id="UP000429644">
    <property type="component" value="Unassembled WGS sequence"/>
</dbReference>
<dbReference type="Gene3D" id="3.40.50.720">
    <property type="entry name" value="NAD(P)-binding Rossmann-like Domain"/>
    <property type="match status" value="1"/>
</dbReference>
<dbReference type="InterPro" id="IPR011032">
    <property type="entry name" value="GroES-like_sf"/>
</dbReference>
<proteinExistence type="predicted"/>
<accession>A0A7J9V0W8</accession>
<evidence type="ECO:0000313" key="5">
    <source>
        <dbReference type="Proteomes" id="UP000429644"/>
    </source>
</evidence>
<protein>
    <submittedName>
        <fullName evidence="4">Zinc-binding dehydrogenase</fullName>
    </submittedName>
</protein>
<evidence type="ECO:0000256" key="1">
    <source>
        <dbReference type="ARBA" id="ARBA00022857"/>
    </source>
</evidence>
<feature type="domain" description="Enoyl reductase (ER)" evidence="3">
    <location>
        <begin position="14"/>
        <end position="314"/>
    </location>
</feature>
<comment type="caution">
    <text evidence="4">The sequence shown here is derived from an EMBL/GenBank/DDBJ whole genome shotgun (WGS) entry which is preliminary data.</text>
</comment>
<dbReference type="GO" id="GO:0070402">
    <property type="term" value="F:NADPH binding"/>
    <property type="evidence" value="ECO:0007669"/>
    <property type="project" value="TreeGrafter"/>
</dbReference>
<keyword evidence="5" id="KW-1185">Reference proteome</keyword>
<dbReference type="PANTHER" id="PTHR48106">
    <property type="entry name" value="QUINONE OXIDOREDUCTASE PIG3-RELATED"/>
    <property type="match status" value="1"/>
</dbReference>
<evidence type="ECO:0000256" key="2">
    <source>
        <dbReference type="ARBA" id="ARBA00023002"/>
    </source>
</evidence>
<name>A0A7J9V0W8_9MICO</name>
<reference evidence="4 5" key="1">
    <citation type="submission" date="2019-10" db="EMBL/GenBank/DDBJ databases">
        <title>Georgenia wutianyii sp. nov. and Georgenia yuyongxinii sp. nov. isolated from plateau pika (Ochotona curzoniae) in the Qinghai-Tibet plateau of China.</title>
        <authorList>
            <person name="Tian Z."/>
        </authorList>
    </citation>
    <scope>NUCLEOTIDE SEQUENCE [LARGE SCALE GENOMIC DNA]</scope>
    <source>
        <strain evidence="4 5">JCM 15130</strain>
    </source>
</reference>
<dbReference type="InterPro" id="IPR013154">
    <property type="entry name" value="ADH-like_N"/>
</dbReference>
<organism evidence="4 5">
    <name type="scientific">Georgenia ruanii</name>
    <dbReference type="NCBI Taxonomy" id="348442"/>
    <lineage>
        <taxon>Bacteria</taxon>
        <taxon>Bacillati</taxon>
        <taxon>Actinomycetota</taxon>
        <taxon>Actinomycetes</taxon>
        <taxon>Micrococcales</taxon>
        <taxon>Bogoriellaceae</taxon>
        <taxon>Georgenia</taxon>
    </lineage>
</organism>
<evidence type="ECO:0000313" key="4">
    <source>
        <dbReference type="EMBL" id="MPV90527.1"/>
    </source>
</evidence>
<dbReference type="Pfam" id="PF13602">
    <property type="entry name" value="ADH_zinc_N_2"/>
    <property type="match status" value="1"/>
</dbReference>
<evidence type="ECO:0000259" key="3">
    <source>
        <dbReference type="SMART" id="SM00829"/>
    </source>
</evidence>
<dbReference type="SUPFAM" id="SSF51735">
    <property type="entry name" value="NAD(P)-binding Rossmann-fold domains"/>
    <property type="match status" value="1"/>
</dbReference>
<dbReference type="Pfam" id="PF08240">
    <property type="entry name" value="ADH_N"/>
    <property type="match status" value="1"/>
</dbReference>
<dbReference type="EMBL" id="WHPD01003818">
    <property type="protein sequence ID" value="MPV90527.1"/>
    <property type="molecule type" value="Genomic_DNA"/>
</dbReference>
<dbReference type="InterPro" id="IPR020843">
    <property type="entry name" value="ER"/>
</dbReference>